<evidence type="ECO:0000256" key="3">
    <source>
        <dbReference type="ARBA" id="ARBA00022989"/>
    </source>
</evidence>
<evidence type="ECO:0000256" key="4">
    <source>
        <dbReference type="ARBA" id="ARBA00023136"/>
    </source>
</evidence>
<evidence type="ECO:0000256" key="1">
    <source>
        <dbReference type="ARBA" id="ARBA00004127"/>
    </source>
</evidence>
<proteinExistence type="predicted"/>
<reference evidence="7" key="1">
    <citation type="journal article" date="2019" name="Int. J. Syst. Evol. Microbiol.">
        <title>The Global Catalogue of Microorganisms (GCM) 10K type strain sequencing project: providing services to taxonomists for standard genome sequencing and annotation.</title>
        <authorList>
            <consortium name="The Broad Institute Genomics Platform"/>
            <consortium name="The Broad Institute Genome Sequencing Center for Infectious Disease"/>
            <person name="Wu L."/>
            <person name="Ma J."/>
        </authorList>
    </citation>
    <scope>NUCLEOTIDE SEQUENCE [LARGE SCALE GENOMIC DNA]</scope>
    <source>
        <strain evidence="7">NBRC 112299</strain>
    </source>
</reference>
<dbReference type="PANTHER" id="PTHR43847:SF1">
    <property type="entry name" value="BLL3993 PROTEIN"/>
    <property type="match status" value="1"/>
</dbReference>
<evidence type="ECO:0000313" key="6">
    <source>
        <dbReference type="EMBL" id="GMA36974.1"/>
    </source>
</evidence>
<feature type="transmembrane region" description="Helical" evidence="5">
    <location>
        <begin position="21"/>
        <end position="39"/>
    </location>
</feature>
<protein>
    <recommendedName>
        <fullName evidence="8">Isoprenylcysteine carboxylmethyltransferase family protein</fullName>
    </recommendedName>
</protein>
<evidence type="ECO:0008006" key="8">
    <source>
        <dbReference type="Google" id="ProtNLM"/>
    </source>
</evidence>
<evidence type="ECO:0000256" key="2">
    <source>
        <dbReference type="ARBA" id="ARBA00022692"/>
    </source>
</evidence>
<accession>A0ABQ6IJW9</accession>
<sequence>MMAEPAPRRWRALLRDGRWGMVALQGFLFLAVAITAILPAPGGTWPTSLAISLALVLVGAAGVLWTGRSLGGSLTPSPVPNGEGMVAAGLYRWMRHPMYTALDLICLGVAVGSGKWTCYVAVAALCAFFEVKTRAEEGYLREAYPGYAQYAARTGKFLPGIGRARASTRLR</sequence>
<dbReference type="EMBL" id="BSUN01000001">
    <property type="protein sequence ID" value="GMA36974.1"/>
    <property type="molecule type" value="Genomic_DNA"/>
</dbReference>
<name>A0ABQ6IJW9_9MICO</name>
<evidence type="ECO:0000313" key="7">
    <source>
        <dbReference type="Proteomes" id="UP001157125"/>
    </source>
</evidence>
<gene>
    <name evidence="6" type="ORF">GCM10025876_31780</name>
</gene>
<keyword evidence="4 5" id="KW-0472">Membrane</keyword>
<dbReference type="InterPro" id="IPR052527">
    <property type="entry name" value="Metal_cation-efflux_comp"/>
</dbReference>
<comment type="subcellular location">
    <subcellularLocation>
        <location evidence="1">Endomembrane system</location>
        <topology evidence="1">Multi-pass membrane protein</topology>
    </subcellularLocation>
</comment>
<dbReference type="Gene3D" id="1.20.120.1630">
    <property type="match status" value="1"/>
</dbReference>
<dbReference type="Proteomes" id="UP001157125">
    <property type="component" value="Unassembled WGS sequence"/>
</dbReference>
<feature type="transmembrane region" description="Helical" evidence="5">
    <location>
        <begin position="45"/>
        <end position="65"/>
    </location>
</feature>
<dbReference type="Pfam" id="PF04191">
    <property type="entry name" value="PEMT"/>
    <property type="match status" value="1"/>
</dbReference>
<keyword evidence="7" id="KW-1185">Reference proteome</keyword>
<comment type="caution">
    <text evidence="6">The sequence shown here is derived from an EMBL/GenBank/DDBJ whole genome shotgun (WGS) entry which is preliminary data.</text>
</comment>
<dbReference type="InterPro" id="IPR007318">
    <property type="entry name" value="Phopholipid_MeTrfase"/>
</dbReference>
<organism evidence="6 7">
    <name type="scientific">Demequina litorisediminis</name>
    <dbReference type="NCBI Taxonomy" id="1849022"/>
    <lineage>
        <taxon>Bacteria</taxon>
        <taxon>Bacillati</taxon>
        <taxon>Actinomycetota</taxon>
        <taxon>Actinomycetes</taxon>
        <taxon>Micrococcales</taxon>
        <taxon>Demequinaceae</taxon>
        <taxon>Demequina</taxon>
    </lineage>
</organism>
<keyword evidence="2 5" id="KW-0812">Transmembrane</keyword>
<dbReference type="PANTHER" id="PTHR43847">
    <property type="entry name" value="BLL3993 PROTEIN"/>
    <property type="match status" value="1"/>
</dbReference>
<keyword evidence="3 5" id="KW-1133">Transmembrane helix</keyword>
<evidence type="ECO:0000256" key="5">
    <source>
        <dbReference type="SAM" id="Phobius"/>
    </source>
</evidence>